<accession>A0AA43ZFV4</accession>
<evidence type="ECO:0000256" key="5">
    <source>
        <dbReference type="SAM" id="Phobius"/>
    </source>
</evidence>
<dbReference type="EMBL" id="JAANCM010000006">
    <property type="protein sequence ID" value="NHT76859.1"/>
    <property type="molecule type" value="Genomic_DNA"/>
</dbReference>
<reference evidence="7" key="1">
    <citation type="submission" date="2020-03" db="EMBL/GenBank/DDBJ databases">
        <title>Ferranicluibacter endophyticum gen. nov., sp. nov., a new genus isolated from Rubus ulmifolius Schott. stem.</title>
        <authorList>
            <person name="Roca-Couso R."/>
            <person name="Flores-Felix J.D."/>
            <person name="Igual J.M."/>
            <person name="Rivas R."/>
        </authorList>
    </citation>
    <scope>NUCLEOTIDE SEQUENCE</scope>
    <source>
        <strain evidence="7">CRRU44</strain>
    </source>
</reference>
<organism evidence="7 8">
    <name type="scientific">Ferranicluibacter rubi</name>
    <dbReference type="NCBI Taxonomy" id="2715133"/>
    <lineage>
        <taxon>Bacteria</taxon>
        <taxon>Pseudomonadati</taxon>
        <taxon>Pseudomonadota</taxon>
        <taxon>Alphaproteobacteria</taxon>
        <taxon>Hyphomicrobiales</taxon>
        <taxon>Rhizobiaceae</taxon>
        <taxon>Ferranicluibacter</taxon>
    </lineage>
</organism>
<gene>
    <name evidence="7" type="ORF">G8E10_14015</name>
</gene>
<evidence type="ECO:0000256" key="1">
    <source>
        <dbReference type="ARBA" id="ARBA00004141"/>
    </source>
</evidence>
<dbReference type="InterPro" id="IPR005829">
    <property type="entry name" value="Sugar_transporter_CS"/>
</dbReference>
<dbReference type="SUPFAM" id="SSF103473">
    <property type="entry name" value="MFS general substrate transporter"/>
    <property type="match status" value="1"/>
</dbReference>
<keyword evidence="3 5" id="KW-1133">Transmembrane helix</keyword>
<evidence type="ECO:0000313" key="7">
    <source>
        <dbReference type="EMBL" id="NHT76859.1"/>
    </source>
</evidence>
<feature type="transmembrane region" description="Helical" evidence="5">
    <location>
        <begin position="300"/>
        <end position="320"/>
    </location>
</feature>
<dbReference type="Proteomes" id="UP001155840">
    <property type="component" value="Unassembled WGS sequence"/>
</dbReference>
<protein>
    <submittedName>
        <fullName evidence="7">Aromatic acid/H+ symport family MFS transporter</fullName>
    </submittedName>
</protein>
<feature type="transmembrane region" description="Helical" evidence="5">
    <location>
        <begin position="267"/>
        <end position="288"/>
    </location>
</feature>
<dbReference type="PANTHER" id="PTHR23508">
    <property type="entry name" value="CARBOXYLIC ACID TRANSPORTER PROTEIN HOMOLOG"/>
    <property type="match status" value="1"/>
</dbReference>
<dbReference type="RefSeq" id="WP_165917039.1">
    <property type="nucleotide sequence ID" value="NZ_JAANCM010000006.1"/>
</dbReference>
<feature type="transmembrane region" description="Helical" evidence="5">
    <location>
        <begin position="36"/>
        <end position="55"/>
    </location>
</feature>
<dbReference type="Pfam" id="PF07690">
    <property type="entry name" value="MFS_1"/>
    <property type="match status" value="1"/>
</dbReference>
<feature type="transmembrane region" description="Helical" evidence="5">
    <location>
        <begin position="326"/>
        <end position="353"/>
    </location>
</feature>
<comment type="caution">
    <text evidence="7">The sequence shown here is derived from an EMBL/GenBank/DDBJ whole genome shotgun (WGS) entry which is preliminary data.</text>
</comment>
<feature type="domain" description="Major facilitator superfamily (MFS) profile" evidence="6">
    <location>
        <begin position="1"/>
        <end position="414"/>
    </location>
</feature>
<keyword evidence="8" id="KW-1185">Reference proteome</keyword>
<feature type="transmembrane region" description="Helical" evidence="5">
    <location>
        <begin position="67"/>
        <end position="86"/>
    </location>
</feature>
<comment type="subcellular location">
    <subcellularLocation>
        <location evidence="1">Membrane</location>
        <topology evidence="1">Multi-pass membrane protein</topology>
    </subcellularLocation>
</comment>
<evidence type="ECO:0000256" key="3">
    <source>
        <dbReference type="ARBA" id="ARBA00022989"/>
    </source>
</evidence>
<dbReference type="PROSITE" id="PS00216">
    <property type="entry name" value="SUGAR_TRANSPORT_1"/>
    <property type="match status" value="1"/>
</dbReference>
<feature type="transmembrane region" description="Helical" evidence="5">
    <location>
        <begin position="125"/>
        <end position="147"/>
    </location>
</feature>
<feature type="transmembrane region" description="Helical" evidence="5">
    <location>
        <begin position="392"/>
        <end position="412"/>
    </location>
</feature>
<dbReference type="PANTHER" id="PTHR23508:SF10">
    <property type="entry name" value="CARBOXYLIC ACID TRANSPORTER PROTEIN HOMOLOG"/>
    <property type="match status" value="1"/>
</dbReference>
<evidence type="ECO:0000256" key="2">
    <source>
        <dbReference type="ARBA" id="ARBA00022692"/>
    </source>
</evidence>
<keyword evidence="4 5" id="KW-0472">Membrane</keyword>
<evidence type="ECO:0000256" key="4">
    <source>
        <dbReference type="ARBA" id="ARBA00023136"/>
    </source>
</evidence>
<dbReference type="GO" id="GO:0005886">
    <property type="term" value="C:plasma membrane"/>
    <property type="evidence" value="ECO:0007669"/>
    <property type="project" value="TreeGrafter"/>
</dbReference>
<dbReference type="AlphaFoldDB" id="A0AA43ZFV4"/>
<feature type="transmembrane region" description="Helical" evidence="5">
    <location>
        <begin position="153"/>
        <end position="172"/>
    </location>
</feature>
<name>A0AA43ZFV4_9HYPH</name>
<dbReference type="InterPro" id="IPR036259">
    <property type="entry name" value="MFS_trans_sf"/>
</dbReference>
<dbReference type="PROSITE" id="PS50850">
    <property type="entry name" value="MFS"/>
    <property type="match status" value="1"/>
</dbReference>
<keyword evidence="2 5" id="KW-0812">Transmembrane</keyword>
<feature type="transmembrane region" description="Helical" evidence="5">
    <location>
        <begin position="231"/>
        <end position="252"/>
    </location>
</feature>
<sequence length="429" mass="45210">MLIACFLIIALDGADVQSASFIYPEFVRLWGVEKPFISAIVVGGLIAMVIGASIAGPLADRYGRRSVVGWGVALVSTGTFLGAFAWDANIFLVIRAFTCLGLGAIMPITVALISEFAPTQKRARVVTTVFAGYTAGAAISGYLAAVLIPMLGWRWYLVAIGGLSAVMLPVFLKLVPESIGWLATQRDGERRVREIVQRVLPGADIATLKGTGGERTEAKVGGIKLITSKRYLPIMVGIATCYFIGLAVIYLFQTYFPLVITQSGLQLSQAGILVAAFSVGGVLGALLIGSAMDTFGRFKVLAVAWLIAIPAIWAVAFSTLDYQTLIVLSFIWGILLQGVNSGLNALAATLFPADARATGVSFMHALGRFGAILSGLVGGVAISLGWSIGKIFFILGCPLIVGVAAIIFLSVVSGRKDDVVIEDPAFLKA</sequence>
<evidence type="ECO:0000259" key="6">
    <source>
        <dbReference type="PROSITE" id="PS50850"/>
    </source>
</evidence>
<dbReference type="GO" id="GO:0046943">
    <property type="term" value="F:carboxylic acid transmembrane transporter activity"/>
    <property type="evidence" value="ECO:0007669"/>
    <property type="project" value="TreeGrafter"/>
</dbReference>
<dbReference type="Gene3D" id="1.20.1250.20">
    <property type="entry name" value="MFS general substrate transporter like domains"/>
    <property type="match status" value="2"/>
</dbReference>
<feature type="transmembrane region" description="Helical" evidence="5">
    <location>
        <begin position="92"/>
        <end position="113"/>
    </location>
</feature>
<dbReference type="InterPro" id="IPR011701">
    <property type="entry name" value="MFS"/>
</dbReference>
<evidence type="ECO:0000313" key="8">
    <source>
        <dbReference type="Proteomes" id="UP001155840"/>
    </source>
</evidence>
<proteinExistence type="predicted"/>
<feature type="transmembrane region" description="Helical" evidence="5">
    <location>
        <begin position="365"/>
        <end position="386"/>
    </location>
</feature>
<dbReference type="InterPro" id="IPR020846">
    <property type="entry name" value="MFS_dom"/>
</dbReference>